<dbReference type="Gene3D" id="3.80.10.10">
    <property type="entry name" value="Ribonuclease Inhibitor"/>
    <property type="match status" value="1"/>
</dbReference>
<evidence type="ECO:0000256" key="1">
    <source>
        <dbReference type="SAM" id="MobiDB-lite"/>
    </source>
</evidence>
<accession>A0ABP1QQF6</accession>
<dbReference type="SUPFAM" id="SSF52047">
    <property type="entry name" value="RNI-like"/>
    <property type="match status" value="1"/>
</dbReference>
<feature type="compositionally biased region" description="Polar residues" evidence="1">
    <location>
        <begin position="653"/>
        <end position="672"/>
    </location>
</feature>
<reference evidence="2 3" key="1">
    <citation type="submission" date="2024-08" db="EMBL/GenBank/DDBJ databases">
        <authorList>
            <person name="Cucini C."/>
            <person name="Frati F."/>
        </authorList>
    </citation>
    <scope>NUCLEOTIDE SEQUENCE [LARGE SCALE GENOMIC DNA]</scope>
</reference>
<feature type="region of interest" description="Disordered" evidence="1">
    <location>
        <begin position="653"/>
        <end position="677"/>
    </location>
</feature>
<comment type="caution">
    <text evidence="2">The sequence shown here is derived from an EMBL/GenBank/DDBJ whole genome shotgun (WGS) entry which is preliminary data.</text>
</comment>
<organism evidence="2 3">
    <name type="scientific">Orchesella dallaii</name>
    <dbReference type="NCBI Taxonomy" id="48710"/>
    <lineage>
        <taxon>Eukaryota</taxon>
        <taxon>Metazoa</taxon>
        <taxon>Ecdysozoa</taxon>
        <taxon>Arthropoda</taxon>
        <taxon>Hexapoda</taxon>
        <taxon>Collembola</taxon>
        <taxon>Entomobryomorpha</taxon>
        <taxon>Entomobryoidea</taxon>
        <taxon>Orchesellidae</taxon>
        <taxon>Orchesellinae</taxon>
        <taxon>Orchesella</taxon>
    </lineage>
</organism>
<evidence type="ECO:0000313" key="3">
    <source>
        <dbReference type="Proteomes" id="UP001642540"/>
    </source>
</evidence>
<dbReference type="Proteomes" id="UP001642540">
    <property type="component" value="Unassembled WGS sequence"/>
</dbReference>
<dbReference type="EMBL" id="CAXLJM020000043">
    <property type="protein sequence ID" value="CAL8110205.1"/>
    <property type="molecule type" value="Genomic_DNA"/>
</dbReference>
<protein>
    <submittedName>
        <fullName evidence="2">Uncharacterized protein</fullName>
    </submittedName>
</protein>
<dbReference type="InterPro" id="IPR032675">
    <property type="entry name" value="LRR_dom_sf"/>
</dbReference>
<name>A0ABP1QQF6_9HEXA</name>
<proteinExistence type="predicted"/>
<sequence>MADIEESAASVSIPQTQPPTFSSPRLTLLAVHKIVDTMQYSVQRMDEYIAKEIRKLGSALNAPLATTPVRLFNDDSLSSGVQADIDSYLTSIPGTPQPAKSKQSASAAASCSSCPIDTSSVRQAARDMLDARKYIFESLQEELHPFVMKHVIARAVNDRNVQLVRLAITSSVSVLDFRALDGWLISSNIPDHISLARPESSVVEARLSEATISTDSGSLSKPSTAASDKSTIFFPPINLNTDIFLPPNEFDWFSRDKMGKLLSLSEASELFSIIRMSDCAEQLRELYINAKRPTYHACSREGLMVINETLSDLTRLTCLVLRGMCDDNMLRIIGQGCERIAHLDVSGSKFVTDTGIQQLFFKDTESNQNSALYLISAWIVKNTDKMNPLIHTISYLDYSWSSVTSVGRKMIQLLPGSYLFKRLFSKGEQDAFGHHIFIRESATLQDLVPSRIETPPCKTFEKHLHNFVGSKGVKTFLKMVEYHPWRNCILNLYALPYPDGDDSTGACINTLNGNTEKHCYGIITPNQVEKRIQGIVHWCNGTLTQLYTIYPVNINTLGILAQLKIFRGVVNDTWRLQSSLLPELTHLEIFTEPSTLMNIIECCPNLRKLRVRIRTHKLLDSHIVKPIQNSMCRHTLEDIWIAPGAYPEIQIGTKQNPQNATDNISNTSSFSSFAEADPTTTYEEKSESLISELVQLTVNCASAVLAACPNLRRLGDLSLWSNVEPEELYLYCNELKKQNFNAMIIWANLTLPDYTKTE</sequence>
<evidence type="ECO:0000313" key="2">
    <source>
        <dbReference type="EMBL" id="CAL8110205.1"/>
    </source>
</evidence>
<keyword evidence="3" id="KW-1185">Reference proteome</keyword>
<gene>
    <name evidence="2" type="ORF">ODALV1_LOCUS14051</name>
</gene>